<accession>A0ABW2G3Q8</accession>
<keyword evidence="2 5" id="KW-0067">ATP-binding</keyword>
<evidence type="ECO:0000256" key="1">
    <source>
        <dbReference type="ARBA" id="ARBA00022741"/>
    </source>
</evidence>
<reference evidence="6" key="1">
    <citation type="journal article" date="2019" name="Int. J. Syst. Evol. Microbiol.">
        <title>The Global Catalogue of Microorganisms (GCM) 10K type strain sequencing project: providing services to taxonomists for standard genome sequencing and annotation.</title>
        <authorList>
            <consortium name="The Broad Institute Genomics Platform"/>
            <consortium name="The Broad Institute Genome Sequencing Center for Infectious Disease"/>
            <person name="Wu L."/>
            <person name="Ma J."/>
        </authorList>
    </citation>
    <scope>NUCLEOTIDE SEQUENCE [LARGE SCALE GENOMIC DNA]</scope>
    <source>
        <strain evidence="6">CGMCC 1.12859</strain>
    </source>
</reference>
<keyword evidence="1" id="KW-0547">Nucleotide-binding</keyword>
<dbReference type="PANTHER" id="PTHR16305:SF35">
    <property type="entry name" value="TRANSCRIPTIONAL ACTIVATOR DOMAIN"/>
    <property type="match status" value="1"/>
</dbReference>
<dbReference type="Gene3D" id="3.40.50.300">
    <property type="entry name" value="P-loop containing nucleotide triphosphate hydrolases"/>
    <property type="match status" value="1"/>
</dbReference>
<dbReference type="SUPFAM" id="SSF52540">
    <property type="entry name" value="P-loop containing nucleoside triphosphate hydrolases"/>
    <property type="match status" value="1"/>
</dbReference>
<dbReference type="Gene3D" id="1.25.40.10">
    <property type="entry name" value="Tetratricopeptide repeat domain"/>
    <property type="match status" value="2"/>
</dbReference>
<dbReference type="SUPFAM" id="SSF46894">
    <property type="entry name" value="C-terminal effector domain of the bipartite response regulators"/>
    <property type="match status" value="1"/>
</dbReference>
<dbReference type="EMBL" id="JBHTAJ010000091">
    <property type="protein sequence ID" value="MFC7184176.1"/>
    <property type="molecule type" value="Genomic_DNA"/>
</dbReference>
<dbReference type="RefSeq" id="WP_345705238.1">
    <property type="nucleotide sequence ID" value="NZ_BAABKV010000001.1"/>
</dbReference>
<dbReference type="GO" id="GO:0005524">
    <property type="term" value="F:ATP binding"/>
    <property type="evidence" value="ECO:0007669"/>
    <property type="project" value="UniProtKB-KW"/>
</dbReference>
<evidence type="ECO:0000256" key="2">
    <source>
        <dbReference type="ARBA" id="ARBA00022840"/>
    </source>
</evidence>
<proteinExistence type="predicted"/>
<dbReference type="PANTHER" id="PTHR16305">
    <property type="entry name" value="TESTICULAR SOLUBLE ADENYLYL CYCLASE"/>
    <property type="match status" value="1"/>
</dbReference>
<evidence type="ECO:0000256" key="3">
    <source>
        <dbReference type="SAM" id="MobiDB-lite"/>
    </source>
</evidence>
<feature type="domain" description="Orc1-like AAA ATPase" evidence="4">
    <location>
        <begin position="35"/>
        <end position="199"/>
    </location>
</feature>
<dbReference type="Proteomes" id="UP001596435">
    <property type="component" value="Unassembled WGS sequence"/>
</dbReference>
<gene>
    <name evidence="5" type="ORF">ACFQMG_31965</name>
</gene>
<evidence type="ECO:0000259" key="4">
    <source>
        <dbReference type="Pfam" id="PF13191"/>
    </source>
</evidence>
<feature type="region of interest" description="Disordered" evidence="3">
    <location>
        <begin position="1"/>
        <end position="23"/>
    </location>
</feature>
<protein>
    <submittedName>
        <fullName evidence="5">ATP-binding protein</fullName>
    </submittedName>
</protein>
<sequence length="999" mass="108703">MSADQHARSGQTQGKTPPEGPLRERDAELDAADHAVSRLCHKFAAGGTEIGEVLLFSGPGGMGKTSLLDQVRRLAGLRPRCTVLFARGGERQRNEPFHVLRQLLQPVLGALSESERNEVFGSWYGIVGPAIGLVPPSDELEPLDPQGVRDGLDFVFTQLAPRLAPLVLVVDDLHWADQESLSWLAAFAVRSRELPVLLVLAYRDEFDYPALTFRQQIESIAKYRHELRRLTPDTVADLVRAELGRSADDAFCRQVWAVTGGIPFDIGALLREVRDQGLEPSEENARELHDLAAAARGETLQHWLDKLGPTTLHFAWACALLGTDIRQPLAATIAGQGPDQADDSVRKLRKQRVLTSQPNGRLEFVHPLIGTSIYLTMPAGTKTAMHGMAAAAIENAGGTLLAASRHLLEVHCEGDDSIVRKLRKAAQEHLAIGAPDAAKRCLERALKEPPDDDVKAEVIYELGCSALLTDPVATVNQLRLALEMDPGLREELRVDATFRLSEALARSGELTEAADVCQEEAERTAAGPGRLRLQAAHFMWAAFQRDEADGPARSQRLKELSESLTGRGSAELAVLAMRAWDLTLRGEPAVHALELADKALVAGRLPTDLGWTGTTWGFELPALIGLTLTYTDELARAEKLFSDAIMEFEVAGWSGAHRGFAYFLMGLVRFRRGFLLEAEDFLRRGLRISERIAPDLPLQWDIVGVLADTLLARGRVDEAWELAEQYRFAPPYHATAMVLPDAPTLYGKLLLARGRRAEAVDELTRVGEQLDGRGWHNTVWASWAGHLAVAVAPDDPDGARKYAETAVDRAREFGTPSAVGAALRLQAAVHEGPRAIELLEEAVAVLGQSPAGHEHAHALVDLGAALRRSGRLTDAEEYLYQAIELAQSCGADGLLARARHELDLSNSRPNRLRTLSKDALSPAEWDVAQLAVQGLPPQRISDRLKVPPSLVHRRLAAVHRKAGTGPEGLAAALGLPEQAPEASDEQTAATEGEAADREG</sequence>
<dbReference type="InterPro" id="IPR016032">
    <property type="entry name" value="Sig_transdc_resp-reg_C-effctor"/>
</dbReference>
<dbReference type="InterPro" id="IPR011990">
    <property type="entry name" value="TPR-like_helical_dom_sf"/>
</dbReference>
<comment type="caution">
    <text evidence="5">The sequence shown here is derived from an EMBL/GenBank/DDBJ whole genome shotgun (WGS) entry which is preliminary data.</text>
</comment>
<dbReference type="SUPFAM" id="SSF48452">
    <property type="entry name" value="TPR-like"/>
    <property type="match status" value="2"/>
</dbReference>
<dbReference type="InterPro" id="IPR041664">
    <property type="entry name" value="AAA_16"/>
</dbReference>
<feature type="region of interest" description="Disordered" evidence="3">
    <location>
        <begin position="961"/>
        <end position="999"/>
    </location>
</feature>
<dbReference type="Gene3D" id="1.10.10.10">
    <property type="entry name" value="Winged helix-like DNA-binding domain superfamily/Winged helix DNA-binding domain"/>
    <property type="match status" value="1"/>
</dbReference>
<organism evidence="5 6">
    <name type="scientific">Kitasatospora paranensis</name>
    <dbReference type="NCBI Taxonomy" id="258053"/>
    <lineage>
        <taxon>Bacteria</taxon>
        <taxon>Bacillati</taxon>
        <taxon>Actinomycetota</taxon>
        <taxon>Actinomycetes</taxon>
        <taxon>Kitasatosporales</taxon>
        <taxon>Streptomycetaceae</taxon>
        <taxon>Kitasatospora</taxon>
    </lineage>
</organism>
<dbReference type="InterPro" id="IPR036388">
    <property type="entry name" value="WH-like_DNA-bd_sf"/>
</dbReference>
<dbReference type="Pfam" id="PF13432">
    <property type="entry name" value="TPR_16"/>
    <property type="match status" value="2"/>
</dbReference>
<dbReference type="SMART" id="SM00028">
    <property type="entry name" value="TPR"/>
    <property type="match status" value="3"/>
</dbReference>
<evidence type="ECO:0000313" key="5">
    <source>
        <dbReference type="EMBL" id="MFC7184176.1"/>
    </source>
</evidence>
<dbReference type="InterPro" id="IPR019734">
    <property type="entry name" value="TPR_rpt"/>
</dbReference>
<dbReference type="InterPro" id="IPR027417">
    <property type="entry name" value="P-loop_NTPase"/>
</dbReference>
<evidence type="ECO:0000313" key="6">
    <source>
        <dbReference type="Proteomes" id="UP001596435"/>
    </source>
</evidence>
<dbReference type="Pfam" id="PF13191">
    <property type="entry name" value="AAA_16"/>
    <property type="match status" value="1"/>
</dbReference>
<name>A0ABW2G3Q8_9ACTN</name>
<keyword evidence="6" id="KW-1185">Reference proteome</keyword>